<dbReference type="Proteomes" id="UP000000755">
    <property type="component" value="Chromosome"/>
</dbReference>
<gene>
    <name evidence="1" type="ordered locus">GFO_1746</name>
</gene>
<dbReference type="HOGENOM" id="CLU_3365233_0_0_10"/>
<dbReference type="EMBL" id="CU207366">
    <property type="protein sequence ID" value="CAL66716.1"/>
    <property type="molecule type" value="Genomic_DNA"/>
</dbReference>
<protein>
    <submittedName>
        <fullName evidence="1">Uncharacterized protein</fullName>
    </submittedName>
</protein>
<proteinExistence type="predicted"/>
<dbReference type="KEGG" id="gfo:GFO_1746"/>
<evidence type="ECO:0000313" key="1">
    <source>
        <dbReference type="EMBL" id="CAL66716.1"/>
    </source>
</evidence>
<accession>A0M271</accession>
<dbReference type="AlphaFoldDB" id="A0M271"/>
<evidence type="ECO:0000313" key="2">
    <source>
        <dbReference type="Proteomes" id="UP000000755"/>
    </source>
</evidence>
<reference evidence="1 2" key="1">
    <citation type="journal article" date="2006" name="Environ. Microbiol.">
        <title>Whole genome analysis of the marine Bacteroidetes'Gramella forsetii' reveals adaptations to degradation of polymeric organic matter.</title>
        <authorList>
            <person name="Bauer M."/>
            <person name="Kube M."/>
            <person name="Teeling H."/>
            <person name="Richter M."/>
            <person name="Lombardot T."/>
            <person name="Allers E."/>
            <person name="Wuerdemann C.A."/>
            <person name="Quast C."/>
            <person name="Kuhl H."/>
            <person name="Knaust F."/>
            <person name="Woebken D."/>
            <person name="Bischof K."/>
            <person name="Mussmann M."/>
            <person name="Choudhuri J.V."/>
            <person name="Meyer F."/>
            <person name="Reinhardt R."/>
            <person name="Amann R.I."/>
            <person name="Gloeckner F.O."/>
        </authorList>
    </citation>
    <scope>NUCLEOTIDE SEQUENCE [LARGE SCALE GENOMIC DNA]</scope>
    <source>
        <strain evidence="1 2">KT0803</strain>
    </source>
</reference>
<sequence length="35" mass="3991">MMISAEIFRFQPIDLIAIAVKGLLVFLKKIYSTYG</sequence>
<organism evidence="1 2">
    <name type="scientific">Christiangramia forsetii (strain DSM 17595 / CGMCC 1.15422 / KT0803)</name>
    <name type="common">Gramella forsetii</name>
    <dbReference type="NCBI Taxonomy" id="411154"/>
    <lineage>
        <taxon>Bacteria</taxon>
        <taxon>Pseudomonadati</taxon>
        <taxon>Bacteroidota</taxon>
        <taxon>Flavobacteriia</taxon>
        <taxon>Flavobacteriales</taxon>
        <taxon>Flavobacteriaceae</taxon>
        <taxon>Christiangramia</taxon>
    </lineage>
</organism>
<name>A0M271_CHRFK</name>